<evidence type="ECO:0008006" key="4">
    <source>
        <dbReference type="Google" id="ProtNLM"/>
    </source>
</evidence>
<evidence type="ECO:0000313" key="3">
    <source>
        <dbReference type="Proteomes" id="UP000799424"/>
    </source>
</evidence>
<accession>A0A6A6ZFE3</accession>
<feature type="region of interest" description="Disordered" evidence="1">
    <location>
        <begin position="230"/>
        <end position="254"/>
    </location>
</feature>
<organism evidence="2 3">
    <name type="scientific">Ophiobolus disseminans</name>
    <dbReference type="NCBI Taxonomy" id="1469910"/>
    <lineage>
        <taxon>Eukaryota</taxon>
        <taxon>Fungi</taxon>
        <taxon>Dikarya</taxon>
        <taxon>Ascomycota</taxon>
        <taxon>Pezizomycotina</taxon>
        <taxon>Dothideomycetes</taxon>
        <taxon>Pleosporomycetidae</taxon>
        <taxon>Pleosporales</taxon>
        <taxon>Pleosporineae</taxon>
        <taxon>Phaeosphaeriaceae</taxon>
        <taxon>Ophiobolus</taxon>
    </lineage>
</organism>
<name>A0A6A6ZFE3_9PLEO</name>
<proteinExistence type="predicted"/>
<dbReference type="EMBL" id="MU006243">
    <property type="protein sequence ID" value="KAF2819716.1"/>
    <property type="molecule type" value="Genomic_DNA"/>
</dbReference>
<evidence type="ECO:0000313" key="2">
    <source>
        <dbReference type="EMBL" id="KAF2819716.1"/>
    </source>
</evidence>
<dbReference type="Proteomes" id="UP000799424">
    <property type="component" value="Unassembled WGS sequence"/>
</dbReference>
<feature type="compositionally biased region" description="Polar residues" evidence="1">
    <location>
        <begin position="76"/>
        <end position="86"/>
    </location>
</feature>
<keyword evidence="3" id="KW-1185">Reference proteome</keyword>
<reference evidence="2" key="1">
    <citation type="journal article" date="2020" name="Stud. Mycol.">
        <title>101 Dothideomycetes genomes: a test case for predicting lifestyles and emergence of pathogens.</title>
        <authorList>
            <person name="Haridas S."/>
            <person name="Albert R."/>
            <person name="Binder M."/>
            <person name="Bloem J."/>
            <person name="Labutti K."/>
            <person name="Salamov A."/>
            <person name="Andreopoulos B."/>
            <person name="Baker S."/>
            <person name="Barry K."/>
            <person name="Bills G."/>
            <person name="Bluhm B."/>
            <person name="Cannon C."/>
            <person name="Castanera R."/>
            <person name="Culley D."/>
            <person name="Daum C."/>
            <person name="Ezra D."/>
            <person name="Gonzalez J."/>
            <person name="Henrissat B."/>
            <person name="Kuo A."/>
            <person name="Liang C."/>
            <person name="Lipzen A."/>
            <person name="Lutzoni F."/>
            <person name="Magnuson J."/>
            <person name="Mondo S."/>
            <person name="Nolan M."/>
            <person name="Ohm R."/>
            <person name="Pangilinan J."/>
            <person name="Park H.-J."/>
            <person name="Ramirez L."/>
            <person name="Alfaro M."/>
            <person name="Sun H."/>
            <person name="Tritt A."/>
            <person name="Yoshinaga Y."/>
            <person name="Zwiers L.-H."/>
            <person name="Turgeon B."/>
            <person name="Goodwin S."/>
            <person name="Spatafora J."/>
            <person name="Crous P."/>
            <person name="Grigoriev I."/>
        </authorList>
    </citation>
    <scope>NUCLEOTIDE SEQUENCE</scope>
    <source>
        <strain evidence="2">CBS 113818</strain>
    </source>
</reference>
<evidence type="ECO:0000256" key="1">
    <source>
        <dbReference type="SAM" id="MobiDB-lite"/>
    </source>
</evidence>
<gene>
    <name evidence="2" type="ORF">CC86DRAFT_460161</name>
</gene>
<feature type="region of interest" description="Disordered" evidence="1">
    <location>
        <begin position="28"/>
        <end position="51"/>
    </location>
</feature>
<protein>
    <recommendedName>
        <fullName evidence="4">BZIP domain-containing protein</fullName>
    </recommendedName>
</protein>
<feature type="region of interest" description="Disordered" evidence="1">
    <location>
        <begin position="65"/>
        <end position="108"/>
    </location>
</feature>
<sequence>MPSQRRQTRFEAADNDWLQKEDLDERRRVQNRLSQRKRRSQLKTVNDAGHGQKFMFLEPNTVTLSKNKAPRRHTTTTRAVTPPKGTSSRDSEPTTTTVQMEQPAEWDTEKLSGFDAHVMDFGNMLWDVDIYDNAPGIRLGSPSDTLVPHGKPALLDASGSDIVLDATTEALVSAPLVQASVDCRTQNPAMWYQGTVVQEPGDPVSGLRPTHTLSAPLTDICLGNSMGNFAGPPGNNQTARGERTTGRSAQRQPSHCIELGLERGPHRSNAILARARRFCRWFEWKWFNRLASSG</sequence>
<dbReference type="AlphaFoldDB" id="A0A6A6ZFE3"/>